<evidence type="ECO:0000313" key="1">
    <source>
        <dbReference type="EMBL" id="KGF62186.1"/>
    </source>
</evidence>
<proteinExistence type="predicted"/>
<gene>
    <name evidence="1" type="ORF">LT42_23865</name>
</gene>
<dbReference type="EMBL" id="JRMB01000004">
    <property type="protein sequence ID" value="KGF62186.1"/>
    <property type="molecule type" value="Genomic_DNA"/>
</dbReference>
<dbReference type="AlphaFoldDB" id="A0A9X0EAF1"/>
<dbReference type="Proteomes" id="UP000029719">
    <property type="component" value="Unassembled WGS sequence"/>
</dbReference>
<comment type="caution">
    <text evidence="1">The sequence shown here is derived from an EMBL/GenBank/DDBJ whole genome shotgun (WGS) entry which is preliminary data.</text>
</comment>
<evidence type="ECO:0000313" key="2">
    <source>
        <dbReference type="Proteomes" id="UP000029719"/>
    </source>
</evidence>
<accession>A0A9X0EAF1</accession>
<name>A0A9X0EAF1_9PSED</name>
<organism evidence="1 2">
    <name type="scientific">Pseudomonas lutea</name>
    <dbReference type="NCBI Taxonomy" id="243924"/>
    <lineage>
        <taxon>Bacteria</taxon>
        <taxon>Pseudomonadati</taxon>
        <taxon>Pseudomonadota</taxon>
        <taxon>Gammaproteobacteria</taxon>
        <taxon>Pseudomonadales</taxon>
        <taxon>Pseudomonadaceae</taxon>
        <taxon>Pseudomonas</taxon>
    </lineage>
</organism>
<protein>
    <submittedName>
        <fullName evidence="1">Uncharacterized protein</fullName>
    </submittedName>
</protein>
<reference evidence="1 2" key="1">
    <citation type="submission" date="2014-09" db="EMBL/GenBank/DDBJ databases">
        <title>Genome sequence of Pseudomonas lutea strain DSM 17257T.</title>
        <authorList>
            <person name="Kwak Y."/>
            <person name="Shin J.-H."/>
        </authorList>
    </citation>
    <scope>NUCLEOTIDE SEQUENCE [LARGE SCALE GENOMIC DNA]</scope>
    <source>
        <strain evidence="1 2">DSM 17257</strain>
    </source>
</reference>
<sequence>MLILFFGNLIFKAIWPSVTVRYPAEGEGEIRYIWNVQDEIYKGGMKPGGVAYDVGHLFPGDDYFMEFNWWKNTGGRRHCVSITPGWFEVHIQLDLNGEIDRHESSGTTVARLKACEWDSAKM</sequence>